<keyword evidence="4" id="KW-1185">Reference proteome</keyword>
<evidence type="ECO:0000256" key="1">
    <source>
        <dbReference type="SAM" id="Phobius"/>
    </source>
</evidence>
<evidence type="ECO:0000313" key="3">
    <source>
        <dbReference type="EMBL" id="KAK5972144.1"/>
    </source>
</evidence>
<dbReference type="GO" id="GO:0016020">
    <property type="term" value="C:membrane"/>
    <property type="evidence" value="ECO:0007669"/>
    <property type="project" value="InterPro"/>
</dbReference>
<organism evidence="3 4">
    <name type="scientific">Trichostrongylus colubriformis</name>
    <name type="common">Black scour worm</name>
    <dbReference type="NCBI Taxonomy" id="6319"/>
    <lineage>
        <taxon>Eukaryota</taxon>
        <taxon>Metazoa</taxon>
        <taxon>Ecdysozoa</taxon>
        <taxon>Nematoda</taxon>
        <taxon>Chromadorea</taxon>
        <taxon>Rhabditida</taxon>
        <taxon>Rhabditina</taxon>
        <taxon>Rhabditomorpha</taxon>
        <taxon>Strongyloidea</taxon>
        <taxon>Trichostrongylidae</taxon>
        <taxon>Trichostrongylus</taxon>
    </lineage>
</organism>
<dbReference type="Pfam" id="PF00892">
    <property type="entry name" value="EamA"/>
    <property type="match status" value="1"/>
</dbReference>
<dbReference type="Proteomes" id="UP001331761">
    <property type="component" value="Unassembled WGS sequence"/>
</dbReference>
<evidence type="ECO:0000313" key="4">
    <source>
        <dbReference type="Proteomes" id="UP001331761"/>
    </source>
</evidence>
<proteinExistence type="predicted"/>
<comment type="caution">
    <text evidence="3">The sequence shown here is derived from an EMBL/GenBank/DDBJ whole genome shotgun (WGS) entry which is preliminary data.</text>
</comment>
<protein>
    <submittedName>
        <fullName evidence="3">CRT domain-containing protein</fullName>
    </submittedName>
</protein>
<reference evidence="3 4" key="1">
    <citation type="submission" date="2019-10" db="EMBL/GenBank/DDBJ databases">
        <title>Assembly and Annotation for the nematode Trichostrongylus colubriformis.</title>
        <authorList>
            <person name="Martin J."/>
        </authorList>
    </citation>
    <scope>NUCLEOTIDE SEQUENCE [LARGE SCALE GENOMIC DNA]</scope>
    <source>
        <strain evidence="3">G859</strain>
        <tissue evidence="3">Whole worm</tissue>
    </source>
</reference>
<feature type="transmembrane region" description="Helical" evidence="1">
    <location>
        <begin position="82"/>
        <end position="102"/>
    </location>
</feature>
<name>A0AAN8F9U9_TRICO</name>
<gene>
    <name evidence="3" type="ORF">GCK32_020777</name>
</gene>
<feature type="transmembrane region" description="Helical" evidence="1">
    <location>
        <begin position="56"/>
        <end position="75"/>
    </location>
</feature>
<dbReference type="PANTHER" id="PTHR13146">
    <property type="match status" value="1"/>
</dbReference>
<accession>A0AAN8F9U9</accession>
<dbReference type="InterPro" id="IPR037185">
    <property type="entry name" value="EmrE-like"/>
</dbReference>
<dbReference type="AlphaFoldDB" id="A0AAN8F9U9"/>
<keyword evidence="1" id="KW-0812">Transmembrane</keyword>
<keyword evidence="1" id="KW-1133">Transmembrane helix</keyword>
<feature type="domain" description="EamA" evidence="2">
    <location>
        <begin position="26"/>
        <end position="95"/>
    </location>
</feature>
<keyword evidence="1" id="KW-0472">Membrane</keyword>
<dbReference type="InterPro" id="IPR000620">
    <property type="entry name" value="EamA_dom"/>
</dbReference>
<dbReference type="PANTHER" id="PTHR13146:SF0">
    <property type="entry name" value="SOLUTE CARRIER FAMILY 35 MEMBER F6"/>
    <property type="match status" value="1"/>
</dbReference>
<dbReference type="EMBL" id="WIXE01016974">
    <property type="protein sequence ID" value="KAK5972144.1"/>
    <property type="molecule type" value="Genomic_DNA"/>
</dbReference>
<evidence type="ECO:0000259" key="2">
    <source>
        <dbReference type="Pfam" id="PF00892"/>
    </source>
</evidence>
<feature type="transmembrane region" description="Helical" evidence="1">
    <location>
        <begin position="26"/>
        <end position="44"/>
    </location>
</feature>
<dbReference type="SUPFAM" id="SSF103481">
    <property type="entry name" value="Multidrug resistance efflux transporter EmrE"/>
    <property type="match status" value="1"/>
</dbReference>
<sequence>MKPPYSIPSISVNPEDEPRINRFNPFVFLPATVCDIIATSMSYVGLTLTSASSYQMLRGALIVCTGLLSILILRARIKGYQWLGMILCVLGLIVIGITDIYFSGDKPGEKSNVVVGKCSGDFLCIISQVVVSIQLVIEQKYMRQYNVAPLLVVGTEGKHVLLF</sequence>